<proteinExistence type="predicted"/>
<feature type="transmembrane region" description="Helical" evidence="1">
    <location>
        <begin position="107"/>
        <end position="128"/>
    </location>
</feature>
<feature type="transmembrane region" description="Helical" evidence="1">
    <location>
        <begin position="201"/>
        <end position="222"/>
    </location>
</feature>
<keyword evidence="1" id="KW-0472">Membrane</keyword>
<dbReference type="KEGG" id="kbs:EPA93_35335"/>
<feature type="transmembrane region" description="Helical" evidence="1">
    <location>
        <begin position="69"/>
        <end position="95"/>
    </location>
</feature>
<evidence type="ECO:0000313" key="3">
    <source>
        <dbReference type="Proteomes" id="UP000290365"/>
    </source>
</evidence>
<protein>
    <submittedName>
        <fullName evidence="2">Uncharacterized protein</fullName>
    </submittedName>
</protein>
<feature type="transmembrane region" description="Helical" evidence="1">
    <location>
        <begin position="168"/>
        <end position="194"/>
    </location>
</feature>
<evidence type="ECO:0000313" key="2">
    <source>
        <dbReference type="EMBL" id="QBD80961.1"/>
    </source>
</evidence>
<dbReference type="Proteomes" id="UP000290365">
    <property type="component" value="Chromosome"/>
</dbReference>
<sequence>MASIRKIVLVATYNFHGWYKNPRILITFSLAFILCFLLTNKVLKFADSYHTSMQLVEAFVWTFSDSNSILLSSLLLVLLFADIPFLNAGVPFYLVRIDRKTWLLGQALYIILATSAYLAFILGATMLLCQNDAFVGNIWSETAAILGYSASGQATGLSVTVKTLEMSTPYACMGTIFALMLLYTLLIAFLMLVLNLLKGQIWSVAGVFIFSLYGFLLNPQLFKTLLNLPDELMYKANVIVGWLSPLNQATYGMHNFGYDLLPRIWQSCAIFVVLILLCYGIAFYATRTYNFHFIGTES</sequence>
<accession>A0A4V0YZU7</accession>
<keyword evidence="1" id="KW-1133">Transmembrane helix</keyword>
<dbReference type="EMBL" id="CP035758">
    <property type="protein sequence ID" value="QBD80961.1"/>
    <property type="molecule type" value="Genomic_DNA"/>
</dbReference>
<feature type="transmembrane region" description="Helical" evidence="1">
    <location>
        <begin position="264"/>
        <end position="285"/>
    </location>
</feature>
<keyword evidence="1" id="KW-0812">Transmembrane</keyword>
<dbReference type="RefSeq" id="WP_129892023.1">
    <property type="nucleotide sequence ID" value="NZ_CP035758.1"/>
</dbReference>
<keyword evidence="3" id="KW-1185">Reference proteome</keyword>
<feature type="transmembrane region" description="Helical" evidence="1">
    <location>
        <begin position="24"/>
        <end position="43"/>
    </location>
</feature>
<dbReference type="OrthoDB" id="2041335at2"/>
<reference evidence="2 3" key="1">
    <citation type="submission" date="2019-01" db="EMBL/GenBank/DDBJ databases">
        <title>Ktedonosporobacter rubrisoli SCAWS-G2.</title>
        <authorList>
            <person name="Huang Y."/>
            <person name="Yan B."/>
        </authorList>
    </citation>
    <scope>NUCLEOTIDE SEQUENCE [LARGE SCALE GENOMIC DNA]</scope>
    <source>
        <strain evidence="2 3">SCAWS-G2</strain>
    </source>
</reference>
<name>A0A4V0YZU7_KTERU</name>
<gene>
    <name evidence="2" type="ORF">EPA93_35335</name>
</gene>
<dbReference type="AlphaFoldDB" id="A0A4V0YZU7"/>
<evidence type="ECO:0000256" key="1">
    <source>
        <dbReference type="SAM" id="Phobius"/>
    </source>
</evidence>
<organism evidence="2 3">
    <name type="scientific">Ktedonosporobacter rubrisoli</name>
    <dbReference type="NCBI Taxonomy" id="2509675"/>
    <lineage>
        <taxon>Bacteria</taxon>
        <taxon>Bacillati</taxon>
        <taxon>Chloroflexota</taxon>
        <taxon>Ktedonobacteria</taxon>
        <taxon>Ktedonobacterales</taxon>
        <taxon>Ktedonosporobacteraceae</taxon>
        <taxon>Ktedonosporobacter</taxon>
    </lineage>
</organism>